<protein>
    <submittedName>
        <fullName evidence="3">Predicted protein</fullName>
    </submittedName>
</protein>
<evidence type="ECO:0000313" key="3">
    <source>
        <dbReference type="EMBL" id="EFC46231.1"/>
    </source>
</evidence>
<evidence type="ECO:0000256" key="1">
    <source>
        <dbReference type="SAM" id="Coils"/>
    </source>
</evidence>
<keyword evidence="2" id="KW-0732">Signal</keyword>
<feature type="signal peptide" evidence="2">
    <location>
        <begin position="1"/>
        <end position="20"/>
    </location>
</feature>
<dbReference type="AlphaFoldDB" id="D2VA22"/>
<feature type="chain" id="PRO_5003037389" evidence="2">
    <location>
        <begin position="21"/>
        <end position="380"/>
    </location>
</feature>
<keyword evidence="4" id="KW-1185">Reference proteome</keyword>
<sequence>MVLCITFFVLLLHIRNQTRKLIECARVAVDKQEKWQDLAQNLTNEYKDIIKQEAELDTAEKEFNRRTDSSLFSESNSVYRENQLDNVASLFKRIELHHQESGEMREIVNDVASGQDIRMKIFKEDITKENPSIHFDKFVSNYGGRNKLNLPLMVDNWTKQLSTLQTLMKHHTIQSDITTKDTTMSAIGQRDAPALIRTLDEESKKQQQYLNSTSKFSKEVSNLVNKMETNIEKVRKQIDINPPKIATNSKYPLIPISPKRAKFTNSNENYEKYLLPQVDEEQMIQEMRISIRNHIRGPNNFEQQPSHHNENQQQHIMIDETATAVIENDTQEEDKCVNFGMDSDETAPEIQQIPPPRAQAYDELTMELDDFETFSKKRFQ</sequence>
<gene>
    <name evidence="3" type="ORF">NAEGRDRAFT_47861</name>
</gene>
<dbReference type="GeneID" id="8859472"/>
<organism evidence="4">
    <name type="scientific">Naegleria gruberi</name>
    <name type="common">Amoeba</name>
    <dbReference type="NCBI Taxonomy" id="5762"/>
    <lineage>
        <taxon>Eukaryota</taxon>
        <taxon>Discoba</taxon>
        <taxon>Heterolobosea</taxon>
        <taxon>Tetramitia</taxon>
        <taxon>Eutetramitia</taxon>
        <taxon>Vahlkampfiidae</taxon>
        <taxon>Naegleria</taxon>
    </lineage>
</organism>
<evidence type="ECO:0000313" key="4">
    <source>
        <dbReference type="Proteomes" id="UP000006671"/>
    </source>
</evidence>
<dbReference type="OrthoDB" id="5575722at2759"/>
<dbReference type="EMBL" id="GG738859">
    <property type="protein sequence ID" value="EFC46231.1"/>
    <property type="molecule type" value="Genomic_DNA"/>
</dbReference>
<evidence type="ECO:0000256" key="2">
    <source>
        <dbReference type="SAM" id="SignalP"/>
    </source>
</evidence>
<dbReference type="InParanoid" id="D2VA22"/>
<feature type="coiled-coil region" evidence="1">
    <location>
        <begin position="32"/>
        <end position="62"/>
    </location>
</feature>
<dbReference type="Proteomes" id="UP000006671">
    <property type="component" value="Unassembled WGS sequence"/>
</dbReference>
<accession>D2VA22</accession>
<name>D2VA22_NAEGR</name>
<reference evidence="3 4" key="1">
    <citation type="journal article" date="2010" name="Cell">
        <title>The genome of Naegleria gruberi illuminates early eukaryotic versatility.</title>
        <authorList>
            <person name="Fritz-Laylin L.K."/>
            <person name="Prochnik S.E."/>
            <person name="Ginger M.L."/>
            <person name="Dacks J.B."/>
            <person name="Carpenter M.L."/>
            <person name="Field M.C."/>
            <person name="Kuo A."/>
            <person name="Paredez A."/>
            <person name="Chapman J."/>
            <person name="Pham J."/>
            <person name="Shu S."/>
            <person name="Neupane R."/>
            <person name="Cipriano M."/>
            <person name="Mancuso J."/>
            <person name="Tu H."/>
            <person name="Salamov A."/>
            <person name="Lindquist E."/>
            <person name="Shapiro H."/>
            <person name="Lucas S."/>
            <person name="Grigoriev I.V."/>
            <person name="Cande W.Z."/>
            <person name="Fulton C."/>
            <person name="Rokhsar D.S."/>
            <person name="Dawson S.C."/>
        </authorList>
    </citation>
    <scope>NUCLEOTIDE SEQUENCE [LARGE SCALE GENOMIC DNA]</scope>
    <source>
        <strain evidence="3 4">NEG-M</strain>
    </source>
</reference>
<proteinExistence type="predicted"/>
<keyword evidence="1" id="KW-0175">Coiled coil</keyword>
<dbReference type="RefSeq" id="XP_002678975.1">
    <property type="nucleotide sequence ID" value="XM_002678929.1"/>
</dbReference>
<dbReference type="VEuPathDB" id="AmoebaDB:NAEGRDRAFT_47861"/>
<dbReference type="KEGG" id="ngr:NAEGRDRAFT_47861"/>